<evidence type="ECO:0000256" key="9">
    <source>
        <dbReference type="HAMAP-Rule" id="MF_01595"/>
    </source>
</evidence>
<dbReference type="InterPro" id="IPR015848">
    <property type="entry name" value="PNPase_PH_RNA-bd_bac/org-type"/>
</dbReference>
<dbReference type="EC" id="2.7.7.8" evidence="9"/>
<comment type="cofactor">
    <cofactor evidence="9">
        <name>Mg(2+)</name>
        <dbReference type="ChEBI" id="CHEBI:18420"/>
    </cofactor>
</comment>
<keyword evidence="8 9" id="KW-0694">RNA-binding</keyword>
<keyword evidence="6 9" id="KW-0479">Metal-binding</keyword>
<dbReference type="GO" id="GO:0004654">
    <property type="term" value="F:polyribonucleotide nucleotidyltransferase activity"/>
    <property type="evidence" value="ECO:0007669"/>
    <property type="project" value="UniProtKB-UniRule"/>
</dbReference>
<dbReference type="PROSITE" id="PS50084">
    <property type="entry name" value="KH_TYPE_1"/>
    <property type="match status" value="1"/>
</dbReference>
<comment type="subcellular location">
    <subcellularLocation>
        <location evidence="1 9">Cytoplasm</location>
    </subcellularLocation>
</comment>
<dbReference type="InterPro" id="IPR036345">
    <property type="entry name" value="ExoRNase_PH_dom2_sf"/>
</dbReference>
<dbReference type="InterPro" id="IPR036612">
    <property type="entry name" value="KH_dom_type_1_sf"/>
</dbReference>
<gene>
    <name evidence="9" type="primary">pnp</name>
    <name evidence="11" type="ORF">ENT43_02355</name>
</gene>
<evidence type="ECO:0000256" key="4">
    <source>
        <dbReference type="ARBA" id="ARBA00022679"/>
    </source>
</evidence>
<dbReference type="SUPFAM" id="SSF55666">
    <property type="entry name" value="Ribonuclease PH domain 2-like"/>
    <property type="match status" value="2"/>
</dbReference>
<dbReference type="InterPro" id="IPR012162">
    <property type="entry name" value="PNPase"/>
</dbReference>
<dbReference type="SUPFAM" id="SSF54211">
    <property type="entry name" value="Ribosomal protein S5 domain 2-like"/>
    <property type="match status" value="2"/>
</dbReference>
<evidence type="ECO:0000256" key="8">
    <source>
        <dbReference type="ARBA" id="ARBA00022884"/>
    </source>
</evidence>
<dbReference type="CDD" id="cd11364">
    <property type="entry name" value="RNase_PH_PNPase_2"/>
    <property type="match status" value="1"/>
</dbReference>
<evidence type="ECO:0000256" key="3">
    <source>
        <dbReference type="ARBA" id="ARBA00022490"/>
    </source>
</evidence>
<feature type="binding site" evidence="9">
    <location>
        <position position="484"/>
    </location>
    <ligand>
        <name>Mg(2+)</name>
        <dbReference type="ChEBI" id="CHEBI:18420"/>
    </ligand>
</feature>
<dbReference type="CDD" id="cd04472">
    <property type="entry name" value="S1_PNPase"/>
    <property type="match status" value="1"/>
</dbReference>
<evidence type="ECO:0000256" key="5">
    <source>
        <dbReference type="ARBA" id="ARBA00022695"/>
    </source>
</evidence>
<sequence>MKNIEKFEFDYAGRKLEVEVGRLAAQADSALTVRYGDTTVLVTVVYEKNKRDGYMDFLPLSIEYREKMYASGKISGSKFVKREGKPTDEAILAGRLIDRPVRPLFPKGFYKEIQVIISVLSYDGENDPRIAGLIGTSLALGISEIPWEGPVGIASLGLVDGKFILNPMNGDKEKSEIDLTVVSTTEKVVMIECQANQVPQEKVLEAIEFAHNQMQVLNNFQKDIISKIGKKKLDFVYKKNEEIYKKVFEGYSNEIEGLLAITDKLERNKKEFELIEKMKAEFEDNDEKAEARDYFDQIFHKKVRELVLKENKRIDGRKLNEVREITTEVGVLPRVHGSGLFNRGYTQILNIATLANPSMKLLLDTMEGESERRYMHYYNFPPFSTGETGRLGTGRREIGHGALAEKALIPVLPSEEEFPYTIRLVSEALSSDGSTSMGSTCASTLSLMDAGVPIKAPVSGIAMGIMTEEDGSFKVLTDIAGIEDHFGEMDFKITGTVNGITAIQLDVKNHGLTMEMIKQTFEDGKTGRLHILSKMLETIPAPRKELSPYAPRIEVLNINPEKIKDVIGPGGKMINKIIDETGVEIDIEQDGRVFISSVDPIGMEKAKEIIKGLTEDPEVGKIYHGKVIKIMDFGAFVEIMPGIEGLVHISEIDEKRVENVTDYLQEGQEIDVKLFQIDDMGRLNLSIKRAKPQN</sequence>
<organism evidence="11">
    <name type="scientific">candidate division CPR3 bacterium</name>
    <dbReference type="NCBI Taxonomy" id="2268181"/>
    <lineage>
        <taxon>Bacteria</taxon>
        <taxon>Bacteria division CPR3</taxon>
    </lineage>
</organism>
<dbReference type="InterPro" id="IPR027408">
    <property type="entry name" value="PNPase/RNase_PH_dom_sf"/>
</dbReference>
<comment type="similarity">
    <text evidence="2 9">Belongs to the polyribonucleotide nucleotidyltransferase family.</text>
</comment>
<dbReference type="Pfam" id="PF00013">
    <property type="entry name" value="KH_1"/>
    <property type="match status" value="1"/>
</dbReference>
<dbReference type="SUPFAM" id="SSF54791">
    <property type="entry name" value="Eukaryotic type KH-domain (KH-domain type I)"/>
    <property type="match status" value="1"/>
</dbReference>
<keyword evidence="4 9" id="KW-0808">Transferase</keyword>
<dbReference type="HAMAP" id="MF_01595">
    <property type="entry name" value="PNPase"/>
    <property type="match status" value="1"/>
</dbReference>
<dbReference type="InterPro" id="IPR020568">
    <property type="entry name" value="Ribosomal_Su5_D2-typ_SF"/>
</dbReference>
<dbReference type="GO" id="GO:0006396">
    <property type="term" value="P:RNA processing"/>
    <property type="evidence" value="ECO:0007669"/>
    <property type="project" value="InterPro"/>
</dbReference>
<dbReference type="GO" id="GO:0003723">
    <property type="term" value="F:RNA binding"/>
    <property type="evidence" value="ECO:0007669"/>
    <property type="project" value="UniProtKB-UniRule"/>
</dbReference>
<dbReference type="AlphaFoldDB" id="A0A7C4R2J3"/>
<dbReference type="InterPro" id="IPR001247">
    <property type="entry name" value="ExoRNase_PH_dom1"/>
</dbReference>
<dbReference type="Pfam" id="PF00575">
    <property type="entry name" value="S1"/>
    <property type="match status" value="1"/>
</dbReference>
<name>A0A7C4R2J3_UNCC3</name>
<dbReference type="SUPFAM" id="SSF46915">
    <property type="entry name" value="Polynucleotide phosphorylase/guanosine pentaphosphate synthase (PNPase/GPSI), domain 3"/>
    <property type="match status" value="1"/>
</dbReference>
<evidence type="ECO:0000256" key="7">
    <source>
        <dbReference type="ARBA" id="ARBA00022842"/>
    </source>
</evidence>
<dbReference type="InterPro" id="IPR003029">
    <property type="entry name" value="S1_domain"/>
</dbReference>
<dbReference type="Pfam" id="PF03726">
    <property type="entry name" value="PNPase"/>
    <property type="match status" value="1"/>
</dbReference>
<dbReference type="GO" id="GO:0005829">
    <property type="term" value="C:cytosol"/>
    <property type="evidence" value="ECO:0007669"/>
    <property type="project" value="TreeGrafter"/>
</dbReference>
<dbReference type="PANTHER" id="PTHR11252:SF0">
    <property type="entry name" value="POLYRIBONUCLEOTIDE NUCLEOTIDYLTRANSFERASE 1, MITOCHONDRIAL"/>
    <property type="match status" value="1"/>
</dbReference>
<comment type="caution">
    <text evidence="11">The sequence shown here is derived from an EMBL/GenBank/DDBJ whole genome shotgun (WGS) entry which is preliminary data.</text>
</comment>
<dbReference type="NCBIfam" id="TIGR03591">
    <property type="entry name" value="polynuc_phos"/>
    <property type="match status" value="1"/>
</dbReference>
<comment type="catalytic activity">
    <reaction evidence="9">
        <text>RNA(n+1) + phosphate = RNA(n) + a ribonucleoside 5'-diphosphate</text>
        <dbReference type="Rhea" id="RHEA:22096"/>
        <dbReference type="Rhea" id="RHEA-COMP:14527"/>
        <dbReference type="Rhea" id="RHEA-COMP:17342"/>
        <dbReference type="ChEBI" id="CHEBI:43474"/>
        <dbReference type="ChEBI" id="CHEBI:57930"/>
        <dbReference type="ChEBI" id="CHEBI:140395"/>
        <dbReference type="EC" id="2.7.7.8"/>
    </reaction>
</comment>
<dbReference type="Pfam" id="PF01138">
    <property type="entry name" value="RNase_PH"/>
    <property type="match status" value="2"/>
</dbReference>
<dbReference type="Gene3D" id="2.40.50.140">
    <property type="entry name" value="Nucleic acid-binding proteins"/>
    <property type="match status" value="1"/>
</dbReference>
<dbReference type="InterPro" id="IPR012340">
    <property type="entry name" value="NA-bd_OB-fold"/>
</dbReference>
<dbReference type="NCBIfam" id="NF008805">
    <property type="entry name" value="PRK11824.1"/>
    <property type="match status" value="1"/>
</dbReference>
<dbReference type="FunFam" id="3.30.1370.10:FF:000001">
    <property type="entry name" value="Polyribonucleotide nucleotidyltransferase"/>
    <property type="match status" value="1"/>
</dbReference>
<keyword evidence="3 9" id="KW-0963">Cytoplasm</keyword>
<feature type="binding site" evidence="9">
    <location>
        <position position="490"/>
    </location>
    <ligand>
        <name>Mg(2+)</name>
        <dbReference type="ChEBI" id="CHEBI:18420"/>
    </ligand>
</feature>
<feature type="domain" description="S1 motif" evidence="10">
    <location>
        <begin position="620"/>
        <end position="688"/>
    </location>
</feature>
<evidence type="ECO:0000313" key="11">
    <source>
        <dbReference type="EMBL" id="HGT71082.1"/>
    </source>
</evidence>
<keyword evidence="7 9" id="KW-0460">Magnesium</keyword>
<dbReference type="CDD" id="cd02393">
    <property type="entry name" value="KH-I_PNPase"/>
    <property type="match status" value="1"/>
</dbReference>
<dbReference type="InterPro" id="IPR004088">
    <property type="entry name" value="KH_dom_type_1"/>
</dbReference>
<dbReference type="GO" id="GO:0000287">
    <property type="term" value="F:magnesium ion binding"/>
    <property type="evidence" value="ECO:0007669"/>
    <property type="project" value="UniProtKB-UniRule"/>
</dbReference>
<dbReference type="InterPro" id="IPR004087">
    <property type="entry name" value="KH_dom"/>
</dbReference>
<comment type="function">
    <text evidence="9">Involved in mRNA degradation. Catalyzes the phosphorolysis of single-stranded polyribonucleotides processively in the 3'- to 5'-direction.</text>
</comment>
<dbReference type="Gene3D" id="3.30.230.70">
    <property type="entry name" value="GHMP Kinase, N-terminal domain"/>
    <property type="match status" value="2"/>
</dbReference>
<accession>A0A7C4R2J3</accession>
<dbReference type="EMBL" id="DSYQ01000009">
    <property type="protein sequence ID" value="HGT71082.1"/>
    <property type="molecule type" value="Genomic_DNA"/>
</dbReference>
<dbReference type="InterPro" id="IPR036456">
    <property type="entry name" value="PNPase_PH_RNA-bd_sf"/>
</dbReference>
<evidence type="ECO:0000256" key="6">
    <source>
        <dbReference type="ARBA" id="ARBA00022723"/>
    </source>
</evidence>
<dbReference type="SMART" id="SM00316">
    <property type="entry name" value="S1"/>
    <property type="match status" value="1"/>
</dbReference>
<keyword evidence="5 9" id="KW-0548">Nucleotidyltransferase</keyword>
<dbReference type="Pfam" id="PF03725">
    <property type="entry name" value="RNase_PH_C"/>
    <property type="match status" value="1"/>
</dbReference>
<dbReference type="FunFam" id="2.40.50.140:FF:000023">
    <property type="entry name" value="Polyribonucleotide nucleotidyltransferase"/>
    <property type="match status" value="1"/>
</dbReference>
<proteinExistence type="inferred from homology"/>
<dbReference type="Gene3D" id="3.30.1370.10">
    <property type="entry name" value="K Homology domain, type 1"/>
    <property type="match status" value="1"/>
</dbReference>
<dbReference type="PIRSF" id="PIRSF005499">
    <property type="entry name" value="PNPase"/>
    <property type="match status" value="1"/>
</dbReference>
<dbReference type="PANTHER" id="PTHR11252">
    <property type="entry name" value="POLYRIBONUCLEOTIDE NUCLEOTIDYLTRANSFERASE"/>
    <property type="match status" value="1"/>
</dbReference>
<evidence type="ECO:0000259" key="10">
    <source>
        <dbReference type="PROSITE" id="PS50126"/>
    </source>
</evidence>
<reference evidence="11" key="1">
    <citation type="journal article" date="2020" name="mSystems">
        <title>Genome- and Community-Level Interaction Insights into Carbon Utilization and Element Cycling Functions of Hydrothermarchaeota in Hydrothermal Sediment.</title>
        <authorList>
            <person name="Zhou Z."/>
            <person name="Liu Y."/>
            <person name="Xu W."/>
            <person name="Pan J."/>
            <person name="Luo Z.H."/>
            <person name="Li M."/>
        </authorList>
    </citation>
    <scope>NUCLEOTIDE SEQUENCE [LARGE SCALE GENOMIC DNA]</scope>
    <source>
        <strain evidence="11">SpSt-579</strain>
    </source>
</reference>
<evidence type="ECO:0000256" key="1">
    <source>
        <dbReference type="ARBA" id="ARBA00004496"/>
    </source>
</evidence>
<dbReference type="SUPFAM" id="SSF50249">
    <property type="entry name" value="Nucleic acid-binding proteins"/>
    <property type="match status" value="1"/>
</dbReference>
<dbReference type="GO" id="GO:0006402">
    <property type="term" value="P:mRNA catabolic process"/>
    <property type="evidence" value="ECO:0007669"/>
    <property type="project" value="UniProtKB-UniRule"/>
</dbReference>
<dbReference type="PROSITE" id="PS50126">
    <property type="entry name" value="S1"/>
    <property type="match status" value="1"/>
</dbReference>
<protein>
    <recommendedName>
        <fullName evidence="9">Polyribonucleotide nucleotidyltransferase</fullName>
        <ecNumber evidence="9">2.7.7.8</ecNumber>
    </recommendedName>
    <alternativeName>
        <fullName evidence="9">Polynucleotide phosphorylase</fullName>
        <shortName evidence="9">PNPase</shortName>
    </alternativeName>
</protein>
<dbReference type="SMART" id="SM00322">
    <property type="entry name" value="KH"/>
    <property type="match status" value="1"/>
</dbReference>
<dbReference type="GO" id="GO:0000175">
    <property type="term" value="F:3'-5'-RNA exonuclease activity"/>
    <property type="evidence" value="ECO:0007669"/>
    <property type="project" value="TreeGrafter"/>
</dbReference>
<dbReference type="FunFam" id="3.30.230.70:FF:000001">
    <property type="entry name" value="Polyribonucleotide nucleotidyltransferase"/>
    <property type="match status" value="1"/>
</dbReference>
<evidence type="ECO:0000256" key="2">
    <source>
        <dbReference type="ARBA" id="ARBA00007404"/>
    </source>
</evidence>
<dbReference type="InterPro" id="IPR015847">
    <property type="entry name" value="ExoRNase_PH_dom2"/>
</dbReference>